<dbReference type="InterPro" id="IPR050680">
    <property type="entry name" value="YpeA/RimI_acetyltransf"/>
</dbReference>
<accession>A0AA86GNT9</accession>
<keyword evidence="5" id="KW-1185">Reference proteome</keyword>
<evidence type="ECO:0000256" key="1">
    <source>
        <dbReference type="ARBA" id="ARBA00022679"/>
    </source>
</evidence>
<dbReference type="Pfam" id="PF00583">
    <property type="entry name" value="Acetyltransf_1"/>
    <property type="match status" value="1"/>
</dbReference>
<dbReference type="PROSITE" id="PS51186">
    <property type="entry name" value="GNAT"/>
    <property type="match status" value="1"/>
</dbReference>
<keyword evidence="2 4" id="KW-0012">Acyltransferase</keyword>
<evidence type="ECO:0000256" key="2">
    <source>
        <dbReference type="ARBA" id="ARBA00023315"/>
    </source>
</evidence>
<gene>
    <name evidence="4" type="ORF">SGRAN_3123</name>
</gene>
<dbReference type="EC" id="2.3.1.128" evidence="4"/>
<dbReference type="RefSeq" id="WP_067185218.1">
    <property type="nucleotide sequence ID" value="NZ_CP012199.1"/>
</dbReference>
<reference evidence="4 5" key="1">
    <citation type="journal article" date="2016" name="BMC Genomics">
        <title>Genomic analysis of the nitrate-respiring Sphingopyxis granuli (formerly Sphingomonas macrogoltabida) strain TFA.</title>
        <authorList>
            <person name="Garcia-Romero I."/>
            <person name="Perez-Pulido A.J."/>
            <person name="Gonzalez-Flores Y.E."/>
            <person name="Reyes-Ramirez F."/>
            <person name="Santero E."/>
            <person name="Floriano B."/>
        </authorList>
    </citation>
    <scope>NUCLEOTIDE SEQUENCE [LARGE SCALE GENOMIC DNA]</scope>
    <source>
        <strain evidence="4 5">TFA</strain>
    </source>
</reference>
<dbReference type="PANTHER" id="PTHR43420:SF12">
    <property type="entry name" value="N-ACETYLTRANSFERASE DOMAIN-CONTAINING PROTEIN"/>
    <property type="match status" value="1"/>
</dbReference>
<keyword evidence="1 4" id="KW-0808">Transferase</keyword>
<evidence type="ECO:0000313" key="4">
    <source>
        <dbReference type="EMBL" id="AMG75469.1"/>
    </source>
</evidence>
<dbReference type="KEGG" id="sgi:SGRAN_3123"/>
<dbReference type="InterPro" id="IPR016181">
    <property type="entry name" value="Acyl_CoA_acyltransferase"/>
</dbReference>
<evidence type="ECO:0000313" key="5">
    <source>
        <dbReference type="Proteomes" id="UP000058599"/>
    </source>
</evidence>
<protein>
    <submittedName>
        <fullName evidence="4">GCN5-related N-acetyltransferase</fullName>
        <ecNumber evidence="4">2.3.1.128</ecNumber>
    </submittedName>
</protein>
<dbReference type="GO" id="GO:0016747">
    <property type="term" value="F:acyltransferase activity, transferring groups other than amino-acyl groups"/>
    <property type="evidence" value="ECO:0007669"/>
    <property type="project" value="InterPro"/>
</dbReference>
<dbReference type="Gene3D" id="3.40.630.30">
    <property type="match status" value="1"/>
</dbReference>
<evidence type="ECO:0000259" key="3">
    <source>
        <dbReference type="PROSITE" id="PS51186"/>
    </source>
</evidence>
<proteinExistence type="predicted"/>
<dbReference type="CDD" id="cd04301">
    <property type="entry name" value="NAT_SF"/>
    <property type="match status" value="1"/>
</dbReference>
<feature type="domain" description="N-acetyltransferase" evidence="3">
    <location>
        <begin position="5"/>
        <end position="155"/>
    </location>
</feature>
<dbReference type="SUPFAM" id="SSF55729">
    <property type="entry name" value="Acyl-CoA N-acyltransferases (Nat)"/>
    <property type="match status" value="1"/>
</dbReference>
<sequence length="158" mass="17351">MMGGLRLAPAKIADIGAVMRVMEAAFDPTYGEAWSSAQMLTLFALPSARVALAWDGEVPCGFYAARVAGPESELLLLAVVPDRRGRGIGARLIDDWRQWASDQGVSDYFLEMRADNDAVHLYTRAGFSECGRRNAYYRGGDGLVRDAITMRRSDIAEE</sequence>
<dbReference type="Proteomes" id="UP000058599">
    <property type="component" value="Chromosome"/>
</dbReference>
<dbReference type="InterPro" id="IPR000182">
    <property type="entry name" value="GNAT_dom"/>
</dbReference>
<dbReference type="PANTHER" id="PTHR43420">
    <property type="entry name" value="ACETYLTRANSFERASE"/>
    <property type="match status" value="1"/>
</dbReference>
<name>A0AA86GNT9_9SPHN</name>
<dbReference type="AlphaFoldDB" id="A0AA86GNT9"/>
<organism evidence="4 5">
    <name type="scientific">Sphingopyxis granuli</name>
    <dbReference type="NCBI Taxonomy" id="267128"/>
    <lineage>
        <taxon>Bacteria</taxon>
        <taxon>Pseudomonadati</taxon>
        <taxon>Pseudomonadota</taxon>
        <taxon>Alphaproteobacteria</taxon>
        <taxon>Sphingomonadales</taxon>
        <taxon>Sphingomonadaceae</taxon>
        <taxon>Sphingopyxis</taxon>
    </lineage>
</organism>
<dbReference type="EMBL" id="CP012199">
    <property type="protein sequence ID" value="AMG75469.1"/>
    <property type="molecule type" value="Genomic_DNA"/>
</dbReference>